<reference evidence="1" key="2">
    <citation type="submission" date="2020-09" db="EMBL/GenBank/DDBJ databases">
        <authorList>
            <person name="Sun Q."/>
            <person name="Ohkuma M."/>
        </authorList>
    </citation>
    <scope>NUCLEOTIDE SEQUENCE</scope>
    <source>
        <strain evidence="1">JCM 4125</strain>
    </source>
</reference>
<dbReference type="EMBL" id="BMSA01000040">
    <property type="protein sequence ID" value="GGT92072.1"/>
    <property type="molecule type" value="Genomic_DNA"/>
</dbReference>
<evidence type="ECO:0000313" key="1">
    <source>
        <dbReference type="EMBL" id="GGT92072.1"/>
    </source>
</evidence>
<protein>
    <submittedName>
        <fullName evidence="1">Uncharacterized protein</fullName>
    </submittedName>
</protein>
<name>A0A918M0K3_9ACTN</name>
<evidence type="ECO:0000313" key="2">
    <source>
        <dbReference type="Proteomes" id="UP000646776"/>
    </source>
</evidence>
<dbReference type="Proteomes" id="UP000646776">
    <property type="component" value="Unassembled WGS sequence"/>
</dbReference>
<proteinExistence type="predicted"/>
<sequence>MPKPRSVSTHLTIGSNAVNVDGIAIFVPDGHTPTETALAHLRARARPELILKAHIEQEGSQELLHLPVTPPDQMPPARPLPIGLPLELEARLIATRHLTANGGPTAAADHAQSLVIDLTMQYGAEHPVTLHAAEDWANLAWIATNFEAAAEAWLWLAEIRNEQGNPFLTLLCADNTVASWRRQRPETAAQSRPALAEGMVRMRMRRHYAALTHTSQAANTRVV</sequence>
<keyword evidence="2" id="KW-1185">Reference proteome</keyword>
<accession>A0A918M0K3</accession>
<dbReference type="AlphaFoldDB" id="A0A918M0K3"/>
<gene>
    <name evidence="1" type="ORF">GCM10010226_82570</name>
</gene>
<comment type="caution">
    <text evidence="1">The sequence shown here is derived from an EMBL/GenBank/DDBJ whole genome shotgun (WGS) entry which is preliminary data.</text>
</comment>
<organism evidence="1 2">
    <name type="scientific">Streptomyces phaeofaciens</name>
    <dbReference type="NCBI Taxonomy" id="68254"/>
    <lineage>
        <taxon>Bacteria</taxon>
        <taxon>Bacillati</taxon>
        <taxon>Actinomycetota</taxon>
        <taxon>Actinomycetes</taxon>
        <taxon>Kitasatosporales</taxon>
        <taxon>Streptomycetaceae</taxon>
        <taxon>Streptomyces</taxon>
    </lineage>
</organism>
<reference evidence="1" key="1">
    <citation type="journal article" date="2014" name="Int. J. Syst. Evol. Microbiol.">
        <title>Complete genome sequence of Corynebacterium casei LMG S-19264T (=DSM 44701T), isolated from a smear-ripened cheese.</title>
        <authorList>
            <consortium name="US DOE Joint Genome Institute (JGI-PGF)"/>
            <person name="Walter F."/>
            <person name="Albersmeier A."/>
            <person name="Kalinowski J."/>
            <person name="Ruckert C."/>
        </authorList>
    </citation>
    <scope>NUCLEOTIDE SEQUENCE</scope>
    <source>
        <strain evidence="1">JCM 4125</strain>
    </source>
</reference>